<accession>A0ABY3D998</accession>
<organism evidence="2 3">
    <name type="scientific">Pseudomonas alloputida</name>
    <dbReference type="NCBI Taxonomy" id="1940621"/>
    <lineage>
        <taxon>Bacteria</taxon>
        <taxon>Pseudomonadati</taxon>
        <taxon>Pseudomonadota</taxon>
        <taxon>Gammaproteobacteria</taxon>
        <taxon>Pseudomonadales</taxon>
        <taxon>Pseudomonadaceae</taxon>
        <taxon>Pseudomonas</taxon>
    </lineage>
</organism>
<keyword evidence="1" id="KW-0472">Membrane</keyword>
<dbReference type="EMBL" id="QWEF01000001">
    <property type="protein sequence ID" value="TRZ62248.1"/>
    <property type="molecule type" value="Genomic_DNA"/>
</dbReference>
<evidence type="ECO:0000313" key="3">
    <source>
        <dbReference type="Proteomes" id="UP001165882"/>
    </source>
</evidence>
<dbReference type="RefSeq" id="WP_144000247.1">
    <property type="nucleotide sequence ID" value="NZ_QWEF01000001.1"/>
</dbReference>
<reference evidence="2 3" key="1">
    <citation type="journal article" date="2019" name="Biocontrol Sci. Technol.">
        <title>Pseudomonas putida strain B2017 produced as technical grade active ingredient controls fungal and bacterial crop diseases.</title>
        <authorList>
            <person name="Oliver C."/>
            <person name="Hernandez I."/>
            <person name="Caminal M."/>
            <person name="Lara J.M."/>
            <person name="Fernandez C."/>
        </authorList>
    </citation>
    <scope>NUCLEOTIDE SEQUENCE [LARGE SCALE GENOMIC DNA]</scope>
    <source>
        <strain evidence="2 3">B2017</strain>
    </source>
</reference>
<name>A0ABY3D998_9PSED</name>
<dbReference type="Proteomes" id="UP001165882">
    <property type="component" value="Unassembled WGS sequence"/>
</dbReference>
<evidence type="ECO:0000256" key="1">
    <source>
        <dbReference type="SAM" id="Phobius"/>
    </source>
</evidence>
<protein>
    <submittedName>
        <fullName evidence="2">Uncharacterized protein</fullName>
    </submittedName>
</protein>
<comment type="caution">
    <text evidence="2">The sequence shown here is derived from an EMBL/GenBank/DDBJ whole genome shotgun (WGS) entry which is preliminary data.</text>
</comment>
<feature type="transmembrane region" description="Helical" evidence="1">
    <location>
        <begin position="33"/>
        <end position="50"/>
    </location>
</feature>
<keyword evidence="3" id="KW-1185">Reference proteome</keyword>
<gene>
    <name evidence="2" type="ORF">DZA28_20795</name>
</gene>
<proteinExistence type="predicted"/>
<keyword evidence="1" id="KW-0812">Transmembrane</keyword>
<keyword evidence="1" id="KW-1133">Transmembrane helix</keyword>
<sequence>MRLVIILLLVIIFILAPWTILVAIGAAAVYGTYLAIGGVLLAIGIACYLAKDKISAIRSRSRMNAMIEESNRIARQREIEEKHRAISAINKSVEQEKQ</sequence>
<evidence type="ECO:0000313" key="2">
    <source>
        <dbReference type="EMBL" id="TRZ62248.1"/>
    </source>
</evidence>